<dbReference type="SMART" id="SM00849">
    <property type="entry name" value="Lactamase_B"/>
    <property type="match status" value="1"/>
</dbReference>
<evidence type="ECO:0000313" key="2">
    <source>
        <dbReference type="EMBL" id="RZN56518.1"/>
    </source>
</evidence>
<protein>
    <submittedName>
        <fullName evidence="3">MBL fold metallo-hydrolase</fullName>
    </submittedName>
</protein>
<dbReference type="EMBL" id="RXIH01000022">
    <property type="protein sequence ID" value="RZN56518.1"/>
    <property type="molecule type" value="Genomic_DNA"/>
</dbReference>
<gene>
    <name evidence="3" type="ORF">DSO09_03775</name>
    <name evidence="2" type="ORF">EF809_02545</name>
</gene>
<dbReference type="GO" id="GO:0016740">
    <property type="term" value="F:transferase activity"/>
    <property type="evidence" value="ECO:0007669"/>
    <property type="project" value="TreeGrafter"/>
</dbReference>
<name>A0A523BCV7_9CREN</name>
<dbReference type="InterPro" id="IPR041712">
    <property type="entry name" value="DHPS-like_MBL-fold"/>
</dbReference>
<dbReference type="PANTHER" id="PTHR13754:SF13">
    <property type="entry name" value="METALLO-BETA-LACTAMASE SUPERFAMILY PROTEIN (AFU_ORTHOLOGUE AFUA_3G07630)"/>
    <property type="match status" value="1"/>
</dbReference>
<comment type="caution">
    <text evidence="3">The sequence shown here is derived from an EMBL/GenBank/DDBJ whole genome shotgun (WGS) entry which is preliminary data.</text>
</comment>
<organism evidence="3 5">
    <name type="scientific">Thermoproteota archaeon</name>
    <dbReference type="NCBI Taxonomy" id="2056631"/>
    <lineage>
        <taxon>Archaea</taxon>
        <taxon>Thermoproteota</taxon>
    </lineage>
</organism>
<reference evidence="3 5" key="1">
    <citation type="journal article" date="2019" name="Nat. Microbiol.">
        <title>Expanding anaerobic alkane metabolism in the domain of Archaea.</title>
        <authorList>
            <person name="Wang Y."/>
            <person name="Wegener G."/>
            <person name="Hou J."/>
            <person name="Wang F."/>
            <person name="Xiao X."/>
        </authorList>
    </citation>
    <scope>NUCLEOTIDE SEQUENCE [LARGE SCALE GENOMIC DNA]</scope>
    <source>
        <strain evidence="3">WYZ-LMO11</strain>
    </source>
</reference>
<dbReference type="SUPFAM" id="SSF56281">
    <property type="entry name" value="Metallo-hydrolase/oxidoreductase"/>
    <property type="match status" value="1"/>
</dbReference>
<keyword evidence="3" id="KW-0378">Hydrolase</keyword>
<reference evidence="2 4" key="2">
    <citation type="journal article" date="2019" name="Nat. Microbiol.">
        <title>Wide diversity of methane and short-chain alkane metabolisms in uncultured archaea.</title>
        <authorList>
            <person name="Borrel G."/>
            <person name="Adam P.S."/>
            <person name="McKay L.J."/>
            <person name="Chen L.X."/>
            <person name="Sierra-Garcia I.N."/>
            <person name="Sieber C.M."/>
            <person name="Letourneur Q."/>
            <person name="Ghozlane A."/>
            <person name="Andersen G.L."/>
            <person name="Li W.J."/>
            <person name="Hallam S.J."/>
            <person name="Muyzer G."/>
            <person name="de Oliveira V.M."/>
            <person name="Inskeep W.P."/>
            <person name="Banfield J.F."/>
            <person name="Gribaldo S."/>
        </authorList>
    </citation>
    <scope>NUCLEOTIDE SEQUENCE [LARGE SCALE GENOMIC DNA]</scope>
    <source>
        <strain evidence="2">Verst-YHS</strain>
    </source>
</reference>
<dbReference type="GO" id="GO:0016787">
    <property type="term" value="F:hydrolase activity"/>
    <property type="evidence" value="ECO:0007669"/>
    <property type="project" value="UniProtKB-KW"/>
</dbReference>
<evidence type="ECO:0000313" key="5">
    <source>
        <dbReference type="Proteomes" id="UP000317265"/>
    </source>
</evidence>
<dbReference type="InterPro" id="IPR001279">
    <property type="entry name" value="Metallo-B-lactamas"/>
</dbReference>
<dbReference type="Pfam" id="PF00753">
    <property type="entry name" value="Lactamase_B"/>
    <property type="match status" value="1"/>
</dbReference>
<sequence length="284" mass="32145">MINSVDYLEIFILSDNSVSYGSRNILGEHGFSALIVSNKGGVLFDTGQTGIIVNNLEVLKRELIIRDIIISHGHYDHTGGLLKILMKMKYPCQIHSHSFIFNKRYKKAKGEMKDISNPFSMNELESIGAKFSFSSEPKTIGQWVLLTGTIERKINFEKSYETEFFIEINNEIKPDEFIDDQAIIFNVKNKGIIVITGCAHAGLINTLEYTRKIMDVEEIYGVIGGFHLNEASKERVEKTIDYLKSYNLKLIIPCHCTGKDAMFLLKKEFGDIVKYGEAGLSIKI</sequence>
<dbReference type="AlphaFoldDB" id="A0A523BCV7"/>
<dbReference type="Gene3D" id="3.60.15.10">
    <property type="entry name" value="Ribonuclease Z/Hydroxyacylglutathione hydrolase-like"/>
    <property type="match status" value="1"/>
</dbReference>
<evidence type="ECO:0000313" key="3">
    <source>
        <dbReference type="EMBL" id="TDA38692.1"/>
    </source>
</evidence>
<feature type="domain" description="Metallo-beta-lactamase" evidence="1">
    <location>
        <begin position="29"/>
        <end position="255"/>
    </location>
</feature>
<proteinExistence type="predicted"/>
<dbReference type="PANTHER" id="PTHR13754">
    <property type="entry name" value="METALLO-BETA-LACTAMASE SUPERFAMILY PROTEIN"/>
    <property type="match status" value="1"/>
</dbReference>
<evidence type="ECO:0000259" key="1">
    <source>
        <dbReference type="SMART" id="SM00849"/>
    </source>
</evidence>
<evidence type="ECO:0000313" key="4">
    <source>
        <dbReference type="Proteomes" id="UP000316080"/>
    </source>
</evidence>
<dbReference type="CDD" id="cd07713">
    <property type="entry name" value="DHPS-like_MBL-fold"/>
    <property type="match status" value="1"/>
</dbReference>
<accession>A0A523BCV7</accession>
<dbReference type="InterPro" id="IPR052926">
    <property type="entry name" value="Metallo-beta-lactamase_dom"/>
</dbReference>
<dbReference type="Proteomes" id="UP000317265">
    <property type="component" value="Unassembled WGS sequence"/>
</dbReference>
<dbReference type="EMBL" id="QNVI01000044">
    <property type="protein sequence ID" value="TDA38692.1"/>
    <property type="molecule type" value="Genomic_DNA"/>
</dbReference>
<dbReference type="InterPro" id="IPR036866">
    <property type="entry name" value="RibonucZ/Hydroxyglut_hydro"/>
</dbReference>
<dbReference type="Proteomes" id="UP000316080">
    <property type="component" value="Unassembled WGS sequence"/>
</dbReference>